<protein>
    <recommendedName>
        <fullName evidence="4">Holliday junction resolvasome, helicase subunit</fullName>
    </recommendedName>
</protein>
<reference evidence="3" key="1">
    <citation type="submission" date="2016-10" db="EMBL/GenBank/DDBJ databases">
        <authorList>
            <person name="Varghese N."/>
            <person name="Submissions S."/>
        </authorList>
    </citation>
    <scope>NUCLEOTIDE SEQUENCE [LARGE SCALE GENOMIC DNA]</scope>
    <source>
        <strain evidence="3">DSM 9751</strain>
    </source>
</reference>
<organism evidence="2 3">
    <name type="scientific">Pseudomonas saponiphila</name>
    <dbReference type="NCBI Taxonomy" id="556534"/>
    <lineage>
        <taxon>Bacteria</taxon>
        <taxon>Pseudomonadati</taxon>
        <taxon>Pseudomonadota</taxon>
        <taxon>Gammaproteobacteria</taxon>
        <taxon>Pseudomonadales</taxon>
        <taxon>Pseudomonadaceae</taxon>
        <taxon>Pseudomonas</taxon>
    </lineage>
</organism>
<dbReference type="AlphaFoldDB" id="A0A1H4NE03"/>
<sequence>MKTLRRCLPSLLFIALFIAMLSSSSHATSLVISTDLSMSGVLSSSQGTADISSSFKDDKIVLEARSDAAAFVASAGAIRGARLESALQHIRQTLHNPPYSDEQLAAAILTL</sequence>
<feature type="chain" id="PRO_5011719833" description="Holliday junction resolvasome, helicase subunit" evidence="1">
    <location>
        <begin position="28"/>
        <end position="111"/>
    </location>
</feature>
<evidence type="ECO:0008006" key="4">
    <source>
        <dbReference type="Google" id="ProtNLM"/>
    </source>
</evidence>
<dbReference type="RefSeq" id="WP_092314431.1">
    <property type="nucleotide sequence ID" value="NZ_FNTJ01000001.1"/>
</dbReference>
<dbReference type="EMBL" id="FNTJ01000001">
    <property type="protein sequence ID" value="SEB93489.1"/>
    <property type="molecule type" value="Genomic_DNA"/>
</dbReference>
<evidence type="ECO:0000313" key="2">
    <source>
        <dbReference type="EMBL" id="SEB93489.1"/>
    </source>
</evidence>
<dbReference type="InterPro" id="IPR012661">
    <property type="entry name" value="CHP02448"/>
</dbReference>
<keyword evidence="3" id="KW-1185">Reference proteome</keyword>
<name>A0A1H4NE03_9PSED</name>
<dbReference type="Pfam" id="PF09498">
    <property type="entry name" value="DUF2388"/>
    <property type="match status" value="1"/>
</dbReference>
<feature type="signal peptide" evidence="1">
    <location>
        <begin position="1"/>
        <end position="27"/>
    </location>
</feature>
<keyword evidence="1" id="KW-0732">Signal</keyword>
<dbReference type="Proteomes" id="UP000198982">
    <property type="component" value="Unassembled WGS sequence"/>
</dbReference>
<evidence type="ECO:0000256" key="1">
    <source>
        <dbReference type="SAM" id="SignalP"/>
    </source>
</evidence>
<dbReference type="NCBIfam" id="TIGR02448">
    <property type="entry name" value="conserverd hypothetical protein"/>
    <property type="match status" value="1"/>
</dbReference>
<evidence type="ECO:0000313" key="3">
    <source>
        <dbReference type="Proteomes" id="UP000198982"/>
    </source>
</evidence>
<accession>A0A1H4NE03</accession>
<gene>
    <name evidence="2" type="ORF">SAMN05216178_2820</name>
</gene>
<proteinExistence type="predicted"/>